<dbReference type="GO" id="GO:0007052">
    <property type="term" value="P:mitotic spindle organization"/>
    <property type="evidence" value="ECO:0007669"/>
    <property type="project" value="TreeGrafter"/>
</dbReference>
<evidence type="ECO:0000313" key="9">
    <source>
        <dbReference type="WBParaSite" id="ECPE_0001353101-mRNA-1"/>
    </source>
</evidence>
<dbReference type="Gene3D" id="3.40.850.10">
    <property type="entry name" value="Kinesin motor domain"/>
    <property type="match status" value="1"/>
</dbReference>
<dbReference type="PANTHER" id="PTHR47969:SF28">
    <property type="entry name" value="KINESIN-LIKE PROTEIN KIF21B"/>
    <property type="match status" value="1"/>
</dbReference>
<dbReference type="InterPro" id="IPR036961">
    <property type="entry name" value="Kinesin_motor_dom_sf"/>
</dbReference>
<evidence type="ECO:0000256" key="1">
    <source>
        <dbReference type="ARBA" id="ARBA00004245"/>
    </source>
</evidence>
<comment type="subcellular location">
    <subcellularLocation>
        <location evidence="1">Cytoplasm</location>
        <location evidence="1">Cytoskeleton</location>
    </subcellularLocation>
</comment>
<organism evidence="9">
    <name type="scientific">Echinostoma caproni</name>
    <dbReference type="NCBI Taxonomy" id="27848"/>
    <lineage>
        <taxon>Eukaryota</taxon>
        <taxon>Metazoa</taxon>
        <taxon>Spiralia</taxon>
        <taxon>Lophotrochozoa</taxon>
        <taxon>Platyhelminthes</taxon>
        <taxon>Trematoda</taxon>
        <taxon>Digenea</taxon>
        <taxon>Plagiorchiida</taxon>
        <taxon>Echinostomata</taxon>
        <taxon>Echinostomatoidea</taxon>
        <taxon>Echinostomatidae</taxon>
        <taxon>Echinostoma</taxon>
    </lineage>
</organism>
<feature type="domain" description="Kinesin motor" evidence="6">
    <location>
        <begin position="1"/>
        <end position="99"/>
    </location>
</feature>
<reference evidence="9" key="1">
    <citation type="submission" date="2016-06" db="UniProtKB">
        <authorList>
            <consortium name="WormBaseParasite"/>
        </authorList>
    </citation>
    <scope>IDENTIFICATION</scope>
</reference>
<dbReference type="SUPFAM" id="SSF52540">
    <property type="entry name" value="P-loop containing nucleoside triphosphate hydrolases"/>
    <property type="match status" value="1"/>
</dbReference>
<dbReference type="GO" id="GO:0051231">
    <property type="term" value="P:spindle elongation"/>
    <property type="evidence" value="ECO:0007669"/>
    <property type="project" value="TreeGrafter"/>
</dbReference>
<dbReference type="InterPro" id="IPR027417">
    <property type="entry name" value="P-loop_NTPase"/>
</dbReference>
<dbReference type="GO" id="GO:0008017">
    <property type="term" value="F:microtubule binding"/>
    <property type="evidence" value="ECO:0007669"/>
    <property type="project" value="InterPro"/>
</dbReference>
<keyword evidence="8" id="KW-1185">Reference proteome</keyword>
<dbReference type="Proteomes" id="UP000272942">
    <property type="component" value="Unassembled WGS sequence"/>
</dbReference>
<keyword evidence="4" id="KW-0963">Cytoplasm</keyword>
<dbReference type="InterPro" id="IPR027640">
    <property type="entry name" value="Kinesin-like_fam"/>
</dbReference>
<reference evidence="7 8" key="2">
    <citation type="submission" date="2018-11" db="EMBL/GenBank/DDBJ databases">
        <authorList>
            <consortium name="Pathogen Informatics"/>
        </authorList>
    </citation>
    <scope>NUCLEOTIDE SEQUENCE [LARGE SCALE GENOMIC DNA]</scope>
    <source>
        <strain evidence="7 8">Egypt</strain>
    </source>
</reference>
<evidence type="ECO:0000256" key="5">
    <source>
        <dbReference type="PROSITE-ProRule" id="PRU00283"/>
    </source>
</evidence>
<comment type="similarity">
    <text evidence="5">Belongs to the TRAFAC class myosin-kinesin ATPase superfamily. Kinesin family.</text>
</comment>
<dbReference type="Pfam" id="PF00225">
    <property type="entry name" value="Kinesin"/>
    <property type="match status" value="1"/>
</dbReference>
<keyword evidence="2 5" id="KW-0547">Nucleotide-binding</keyword>
<accession>A0A183B2Q7</accession>
<keyword evidence="3 5" id="KW-0067">ATP-binding</keyword>
<dbReference type="EMBL" id="UZAN01055212">
    <property type="protein sequence ID" value="VDP90764.1"/>
    <property type="molecule type" value="Genomic_DNA"/>
</dbReference>
<dbReference type="GO" id="GO:0005875">
    <property type="term" value="C:microtubule associated complex"/>
    <property type="evidence" value="ECO:0007669"/>
    <property type="project" value="TreeGrafter"/>
</dbReference>
<dbReference type="AlphaFoldDB" id="A0A183B2Q7"/>
<dbReference type="WBParaSite" id="ECPE_0001353101-mRNA-1">
    <property type="protein sequence ID" value="ECPE_0001353101-mRNA-1"/>
    <property type="gene ID" value="ECPE_0001353101"/>
</dbReference>
<evidence type="ECO:0000256" key="3">
    <source>
        <dbReference type="ARBA" id="ARBA00022840"/>
    </source>
</evidence>
<dbReference type="GO" id="GO:0007018">
    <property type="term" value="P:microtubule-based movement"/>
    <property type="evidence" value="ECO:0007669"/>
    <property type="project" value="InterPro"/>
</dbReference>
<proteinExistence type="inferred from homology"/>
<dbReference type="GO" id="GO:0003777">
    <property type="term" value="F:microtubule motor activity"/>
    <property type="evidence" value="ECO:0007669"/>
    <property type="project" value="InterPro"/>
</dbReference>
<feature type="binding site" evidence="5">
    <location>
        <begin position="12"/>
        <end position="19"/>
    </location>
    <ligand>
        <name>ATP</name>
        <dbReference type="ChEBI" id="CHEBI:30616"/>
    </ligand>
</feature>
<evidence type="ECO:0000256" key="4">
    <source>
        <dbReference type="ARBA" id="ARBA00023212"/>
    </source>
</evidence>
<keyword evidence="5" id="KW-0505">Motor protein</keyword>
<dbReference type="OrthoDB" id="3176171at2759"/>
<evidence type="ECO:0000313" key="8">
    <source>
        <dbReference type="Proteomes" id="UP000272942"/>
    </source>
</evidence>
<protein>
    <submittedName>
        <fullName evidence="9">Kinesin motor domain-containing protein</fullName>
    </submittedName>
</protein>
<sequence>MDGYNATILAYGQTGSGKTYTMGTGFELGTGHSDAGIIPRAVQYLFASVANRRAQAAARHEPVPEFKVVAQFLEVCLVVITNHYLKSNFTDTLSGSNPN</sequence>
<evidence type="ECO:0000313" key="7">
    <source>
        <dbReference type="EMBL" id="VDP90764.1"/>
    </source>
</evidence>
<dbReference type="InterPro" id="IPR001752">
    <property type="entry name" value="Kinesin_motor_dom"/>
</dbReference>
<evidence type="ECO:0000259" key="6">
    <source>
        <dbReference type="PROSITE" id="PS50067"/>
    </source>
</evidence>
<gene>
    <name evidence="7" type="ORF">ECPE_LOCUS13492</name>
</gene>
<evidence type="ECO:0000256" key="2">
    <source>
        <dbReference type="ARBA" id="ARBA00022741"/>
    </source>
</evidence>
<dbReference type="GO" id="GO:0005524">
    <property type="term" value="F:ATP binding"/>
    <property type="evidence" value="ECO:0007669"/>
    <property type="project" value="UniProtKB-UniRule"/>
</dbReference>
<name>A0A183B2Q7_9TREM</name>
<dbReference type="PANTHER" id="PTHR47969">
    <property type="entry name" value="CHROMOSOME-ASSOCIATED KINESIN KIF4A-RELATED"/>
    <property type="match status" value="1"/>
</dbReference>
<keyword evidence="4" id="KW-0206">Cytoskeleton</keyword>
<dbReference type="PROSITE" id="PS50067">
    <property type="entry name" value="KINESIN_MOTOR_2"/>
    <property type="match status" value="1"/>
</dbReference>